<proteinExistence type="predicted"/>
<feature type="domain" description="SWIM-type" evidence="3">
    <location>
        <begin position="245"/>
        <end position="277"/>
    </location>
</feature>
<reference evidence="4 5" key="1">
    <citation type="submission" date="2018-06" db="EMBL/GenBank/DDBJ databases">
        <title>WGS assembly of Brassica rapa FPsc.</title>
        <authorList>
            <person name="Bowman J."/>
            <person name="Kohchi T."/>
            <person name="Yamato K."/>
            <person name="Jenkins J."/>
            <person name="Shu S."/>
            <person name="Ishizaki K."/>
            <person name="Yamaoka S."/>
            <person name="Nishihama R."/>
            <person name="Nakamura Y."/>
            <person name="Berger F."/>
            <person name="Adam C."/>
            <person name="Aki S."/>
            <person name="Althoff F."/>
            <person name="Araki T."/>
            <person name="Arteaga-Vazquez M."/>
            <person name="Balasubrmanian S."/>
            <person name="Bauer D."/>
            <person name="Boehm C."/>
            <person name="Briginshaw L."/>
            <person name="Caballero-Perez J."/>
            <person name="Catarino B."/>
            <person name="Chen F."/>
            <person name="Chiyoda S."/>
            <person name="Chovatia M."/>
            <person name="Davies K."/>
            <person name="Delmans M."/>
            <person name="Demura T."/>
            <person name="Dierschke T."/>
            <person name="Dolan L."/>
            <person name="Dorantes-Acosta A."/>
            <person name="Eklund D."/>
            <person name="Florent S."/>
            <person name="Flores-Sandoval E."/>
            <person name="Fujiyama A."/>
            <person name="Fukuzawa H."/>
            <person name="Galik B."/>
            <person name="Grimanelli D."/>
            <person name="Grimwood J."/>
            <person name="Grossniklaus U."/>
            <person name="Hamada T."/>
            <person name="Haseloff J."/>
            <person name="Hetherington A."/>
            <person name="Higo A."/>
            <person name="Hirakawa Y."/>
            <person name="Hundley H."/>
            <person name="Ikeda Y."/>
            <person name="Inoue K."/>
            <person name="Inoue S."/>
            <person name="Ishida S."/>
            <person name="Jia Q."/>
            <person name="Kakita M."/>
            <person name="Kanazawa T."/>
            <person name="Kawai Y."/>
            <person name="Kawashima T."/>
            <person name="Kennedy M."/>
            <person name="Kinose K."/>
            <person name="Kinoshita T."/>
            <person name="Kohara Y."/>
            <person name="Koide E."/>
            <person name="Komatsu K."/>
            <person name="Kopischke S."/>
            <person name="Kubo M."/>
            <person name="Kyozuka J."/>
            <person name="Lagercrantz U."/>
            <person name="Lin S."/>
            <person name="Lindquist E."/>
            <person name="Lipzen A."/>
            <person name="Lu C."/>
            <person name="Luna E."/>
            <person name="Martienssen R."/>
            <person name="Minamino N."/>
            <person name="Mizutani M."/>
            <person name="Mizutani M."/>
            <person name="Mochizuki N."/>
            <person name="Monte I."/>
            <person name="Mosher R."/>
            <person name="Nagasaki H."/>
            <person name="Nakagami H."/>
            <person name="Naramoto S."/>
            <person name="Nishitani K."/>
            <person name="Ohtani M."/>
            <person name="Okamoto T."/>
            <person name="Okumura M."/>
            <person name="Phillips J."/>
            <person name="Pollak B."/>
            <person name="Reinders A."/>
            <person name="Roevekamp M."/>
            <person name="Sano R."/>
            <person name="Sawa S."/>
            <person name="Schmid M."/>
            <person name="Shirakawa M."/>
            <person name="Solano R."/>
            <person name="Spunde A."/>
            <person name="Suetsugu N."/>
            <person name="Sugano S."/>
            <person name="Sugiyama A."/>
            <person name="Sun R."/>
            <person name="Suzuki Y."/>
            <person name="Takenaka M."/>
            <person name="Takezawa D."/>
            <person name="Tomogane H."/>
            <person name="Tsuzuki M."/>
            <person name="Ueda T."/>
            <person name="Umeda M."/>
            <person name="Ward J."/>
            <person name="Watanabe Y."/>
            <person name="Yazaki K."/>
            <person name="Yokoyama R."/>
            <person name="Yoshitake Y."/>
            <person name="Yotsui I."/>
            <person name="Zachgo S."/>
            <person name="Schmutz J."/>
        </authorList>
    </citation>
    <scope>NUCLEOTIDE SEQUENCE [LARGE SCALE GENOMIC DNA]</scope>
    <source>
        <strain evidence="5">cv. B-3</strain>
    </source>
</reference>
<evidence type="ECO:0000313" key="4">
    <source>
        <dbReference type="EMBL" id="RID41477.1"/>
    </source>
</evidence>
<dbReference type="Pfam" id="PF04434">
    <property type="entry name" value="SWIM"/>
    <property type="match status" value="1"/>
</dbReference>
<accession>A0A397XKN9</accession>
<dbReference type="AlphaFoldDB" id="A0A397XKN9"/>
<dbReference type="PANTHER" id="PTHR31973:SF187">
    <property type="entry name" value="MUTATOR TRANSPOSASE MUDRA PROTEIN"/>
    <property type="match status" value="1"/>
</dbReference>
<sequence>MDIETIPGATVGSKQRFYRLYMCFQAQKKAWKKTCRPVIGLDGASLKWDIKGQLLAASLALDLGLEDGNGFVIMSDKQKGLVKAVHTLLPEAEHRQCCRHIYGNWRKGGKDLRLQRFFWFISMDELKNYDPGAHASLIKTKPETWSRAFFKIGSYCNDNLNNLCESFNKTIREPRKKPLLDTLEEIRRQCMTRNYNRSKMAKDRKTRFTQKTHKELDMVEKKSKECSLRWAVGPEAEVEDKDQSYVVNLENETCACRSWQMNDIQCIHAAKVIFGVGRKLSEFVAPCYTISKWRETYSFGIRPVNGMIEWPRTNRLGVIPPPNQNSQPEEGHYKNICRKAFVQSPPKKPRGRPRKYQEEAIAEGDDDEEEELEEIRARLAKVRS</sequence>
<dbReference type="GO" id="GO:0008270">
    <property type="term" value="F:zinc ion binding"/>
    <property type="evidence" value="ECO:0007669"/>
    <property type="project" value="UniProtKB-KW"/>
</dbReference>
<gene>
    <name evidence="4" type="ORF">BRARA_J01435</name>
</gene>
<evidence type="ECO:0000256" key="2">
    <source>
        <dbReference type="SAM" id="MobiDB-lite"/>
    </source>
</evidence>
<evidence type="ECO:0000259" key="3">
    <source>
        <dbReference type="PROSITE" id="PS50966"/>
    </source>
</evidence>
<organism evidence="4 5">
    <name type="scientific">Brassica campestris</name>
    <name type="common">Field mustard</name>
    <dbReference type="NCBI Taxonomy" id="3711"/>
    <lineage>
        <taxon>Eukaryota</taxon>
        <taxon>Viridiplantae</taxon>
        <taxon>Streptophyta</taxon>
        <taxon>Embryophyta</taxon>
        <taxon>Tracheophyta</taxon>
        <taxon>Spermatophyta</taxon>
        <taxon>Magnoliopsida</taxon>
        <taxon>eudicotyledons</taxon>
        <taxon>Gunneridae</taxon>
        <taxon>Pentapetalae</taxon>
        <taxon>rosids</taxon>
        <taxon>malvids</taxon>
        <taxon>Brassicales</taxon>
        <taxon>Brassicaceae</taxon>
        <taxon>Brassiceae</taxon>
        <taxon>Brassica</taxon>
    </lineage>
</organism>
<dbReference type="InterPro" id="IPR007527">
    <property type="entry name" value="Znf_SWIM"/>
</dbReference>
<evidence type="ECO:0000313" key="5">
    <source>
        <dbReference type="Proteomes" id="UP000264353"/>
    </source>
</evidence>
<dbReference type="PANTHER" id="PTHR31973">
    <property type="entry name" value="POLYPROTEIN, PUTATIVE-RELATED"/>
    <property type="match status" value="1"/>
</dbReference>
<dbReference type="Proteomes" id="UP000264353">
    <property type="component" value="Chromosome A10"/>
</dbReference>
<protein>
    <recommendedName>
        <fullName evidence="3">SWIM-type domain-containing protein</fullName>
    </recommendedName>
</protein>
<evidence type="ECO:0000256" key="1">
    <source>
        <dbReference type="PROSITE-ProRule" id="PRU00325"/>
    </source>
</evidence>
<feature type="compositionally biased region" description="Acidic residues" evidence="2">
    <location>
        <begin position="360"/>
        <end position="371"/>
    </location>
</feature>
<dbReference type="EMBL" id="CM010637">
    <property type="protein sequence ID" value="RID41477.1"/>
    <property type="molecule type" value="Genomic_DNA"/>
</dbReference>
<keyword evidence="1" id="KW-0863">Zinc-finger</keyword>
<dbReference type="PROSITE" id="PS50966">
    <property type="entry name" value="ZF_SWIM"/>
    <property type="match status" value="1"/>
</dbReference>
<feature type="region of interest" description="Disordered" evidence="2">
    <location>
        <begin position="343"/>
        <end position="371"/>
    </location>
</feature>
<keyword evidence="1" id="KW-0862">Zinc</keyword>
<name>A0A397XKN9_BRACM</name>
<keyword evidence="1" id="KW-0479">Metal-binding</keyword>